<comment type="caution">
    <text evidence="5">The sequence shown here is derived from an EMBL/GenBank/DDBJ whole genome shotgun (WGS) entry which is preliminary data.</text>
</comment>
<sequence>MSDPRYNPTNLKTTNFFKPLKLSDKISLQHRGVLAPLTRFRADKEHVPNLSTDYAETDDWKKGLVEEYYFQRSQKPGTLLITEATFISPKAGGYSYAPGIYNEAQVKNWTKIADAVHENGSYIFVQLWNLGRAADPAVLKKDGLPYISSSDKYILKGDYMETQKKSLESGNKLRPVTLEEIEQFKKDYISATRNSFEAGVDGVELHSANGYLLNQFMDKVANQRDDKYGAQNFENRSRLLLEVFDELVEEFGADRIALRLSPFGAFGDMSGPDDVSDTISFYTYLYKEFEKRKLNGKGPVYISLVEPRDDDVSPEPEMKFSNEFIFDHFSGFVIRAGSILLDNEYTKKIINQNDRTLIAFGRYFISNPDLIERLKNEWPINKYDRGSFYSPSFKGYIDYPYYKN</sequence>
<dbReference type="EMBL" id="LXPE01000536">
    <property type="protein sequence ID" value="OBA24626.1"/>
    <property type="molecule type" value="Genomic_DNA"/>
</dbReference>
<dbReference type="CDD" id="cd02933">
    <property type="entry name" value="OYE_like_FMN"/>
    <property type="match status" value="1"/>
</dbReference>
<evidence type="ECO:0000259" key="4">
    <source>
        <dbReference type="Pfam" id="PF00724"/>
    </source>
</evidence>
<evidence type="ECO:0000256" key="2">
    <source>
        <dbReference type="ARBA" id="ARBA00005979"/>
    </source>
</evidence>
<dbReference type="InterPro" id="IPR045247">
    <property type="entry name" value="Oye-like"/>
</dbReference>
<feature type="domain" description="NADH:flavin oxidoreductase/NADH oxidase N-terminal" evidence="4">
    <location>
        <begin position="16"/>
        <end position="379"/>
    </location>
</feature>
<dbReference type="SUPFAM" id="SSF51395">
    <property type="entry name" value="FMN-linked oxidoreductases"/>
    <property type="match status" value="1"/>
</dbReference>
<dbReference type="GO" id="GO:0010181">
    <property type="term" value="F:FMN binding"/>
    <property type="evidence" value="ECO:0007669"/>
    <property type="project" value="InterPro"/>
</dbReference>
<evidence type="ECO:0000256" key="1">
    <source>
        <dbReference type="ARBA" id="ARBA00001917"/>
    </source>
</evidence>
<comment type="similarity">
    <text evidence="2">Belongs to the NADH:flavin oxidoreductase/NADH oxidase family.</text>
</comment>
<dbReference type="InterPro" id="IPR013785">
    <property type="entry name" value="Aldolase_TIM"/>
</dbReference>
<dbReference type="AlphaFoldDB" id="A0A1B7T7A9"/>
<dbReference type="GO" id="GO:0003959">
    <property type="term" value="F:NADPH dehydrogenase activity"/>
    <property type="evidence" value="ECO:0007669"/>
    <property type="project" value="TreeGrafter"/>
</dbReference>
<accession>A0A1B7T7A9</accession>
<gene>
    <name evidence="5" type="ORF">HANVADRAFT_28226</name>
</gene>
<dbReference type="Pfam" id="PF00724">
    <property type="entry name" value="Oxidored_FMN"/>
    <property type="match status" value="1"/>
</dbReference>
<evidence type="ECO:0000313" key="5">
    <source>
        <dbReference type="EMBL" id="OBA24626.1"/>
    </source>
</evidence>
<proteinExistence type="inferred from homology"/>
<evidence type="ECO:0000313" key="6">
    <source>
        <dbReference type="Proteomes" id="UP000092321"/>
    </source>
</evidence>
<keyword evidence="6" id="KW-1185">Reference proteome</keyword>
<dbReference type="InterPro" id="IPR001155">
    <property type="entry name" value="OxRdtase_FMN_N"/>
</dbReference>
<dbReference type="Gene3D" id="3.20.20.70">
    <property type="entry name" value="Aldolase class I"/>
    <property type="match status" value="1"/>
</dbReference>
<name>A0A1B7T7A9_9ASCO</name>
<reference evidence="6" key="1">
    <citation type="journal article" date="2016" name="Proc. Natl. Acad. Sci. U.S.A.">
        <title>Comparative genomics of biotechnologically important yeasts.</title>
        <authorList>
            <person name="Riley R."/>
            <person name="Haridas S."/>
            <person name="Wolfe K.H."/>
            <person name="Lopes M.R."/>
            <person name="Hittinger C.T."/>
            <person name="Goeker M."/>
            <person name="Salamov A.A."/>
            <person name="Wisecaver J.H."/>
            <person name="Long T.M."/>
            <person name="Calvey C.H."/>
            <person name="Aerts A.L."/>
            <person name="Barry K.W."/>
            <person name="Choi C."/>
            <person name="Clum A."/>
            <person name="Coughlan A.Y."/>
            <person name="Deshpande S."/>
            <person name="Douglass A.P."/>
            <person name="Hanson S.J."/>
            <person name="Klenk H.-P."/>
            <person name="LaButti K.M."/>
            <person name="Lapidus A."/>
            <person name="Lindquist E.A."/>
            <person name="Lipzen A.M."/>
            <person name="Meier-Kolthoff J.P."/>
            <person name="Ohm R.A."/>
            <person name="Otillar R.P."/>
            <person name="Pangilinan J.L."/>
            <person name="Peng Y."/>
            <person name="Rokas A."/>
            <person name="Rosa C.A."/>
            <person name="Scheuner C."/>
            <person name="Sibirny A.A."/>
            <person name="Slot J.C."/>
            <person name="Stielow J.B."/>
            <person name="Sun H."/>
            <person name="Kurtzman C.P."/>
            <person name="Blackwell M."/>
            <person name="Grigoriev I.V."/>
            <person name="Jeffries T.W."/>
        </authorList>
    </citation>
    <scope>NUCLEOTIDE SEQUENCE [LARGE SCALE GENOMIC DNA]</scope>
    <source>
        <strain evidence="6">NRRL Y-1626</strain>
    </source>
</reference>
<organism evidence="5 6">
    <name type="scientific">Hanseniaspora valbyensis NRRL Y-1626</name>
    <dbReference type="NCBI Taxonomy" id="766949"/>
    <lineage>
        <taxon>Eukaryota</taxon>
        <taxon>Fungi</taxon>
        <taxon>Dikarya</taxon>
        <taxon>Ascomycota</taxon>
        <taxon>Saccharomycotina</taxon>
        <taxon>Saccharomycetes</taxon>
        <taxon>Saccharomycodales</taxon>
        <taxon>Saccharomycodaceae</taxon>
        <taxon>Hanseniaspora</taxon>
    </lineage>
</organism>
<comment type="cofactor">
    <cofactor evidence="1">
        <name>FMN</name>
        <dbReference type="ChEBI" id="CHEBI:58210"/>
    </cofactor>
</comment>
<keyword evidence="3" id="KW-0288">FMN</keyword>
<evidence type="ECO:0000256" key="3">
    <source>
        <dbReference type="ARBA" id="ARBA00022643"/>
    </source>
</evidence>
<dbReference type="PANTHER" id="PTHR22893">
    <property type="entry name" value="NADH OXIDOREDUCTASE-RELATED"/>
    <property type="match status" value="1"/>
</dbReference>
<dbReference type="OrthoDB" id="276546at2759"/>
<dbReference type="Proteomes" id="UP000092321">
    <property type="component" value="Unassembled WGS sequence"/>
</dbReference>
<protein>
    <submittedName>
        <fullName evidence="5">FMN-linked oxidoreductase</fullName>
    </submittedName>
</protein>
<dbReference type="PANTHER" id="PTHR22893:SF91">
    <property type="entry name" value="NADPH DEHYDROGENASE 2-RELATED"/>
    <property type="match status" value="1"/>
</dbReference>
<keyword evidence="3" id="KW-0285">Flavoprotein</keyword>